<evidence type="ECO:0000256" key="1">
    <source>
        <dbReference type="SAM" id="MobiDB-lite"/>
    </source>
</evidence>
<keyword evidence="3" id="KW-1185">Reference proteome</keyword>
<dbReference type="RefSeq" id="WP_311691396.1">
    <property type="nucleotide sequence ID" value="NZ_JAVRHL010000003.1"/>
</dbReference>
<evidence type="ECO:0000313" key="2">
    <source>
        <dbReference type="EMBL" id="MDT0683132.1"/>
    </source>
</evidence>
<sequence length="148" mass="14579">MRAGVHASLSGCGAIEAGPGDVIAVSPEKMPDGAPVGAGRGRDIVYVDVSLVARLAGPGAARREIGFGACRSVDPASSTQTVMRAIAAGEAGEAEEAPTDLLARVLSAGACDDAAASASSLPPRDGGDAARLRHAVPPAARAARSAVR</sequence>
<feature type="region of interest" description="Disordered" evidence="1">
    <location>
        <begin position="116"/>
        <end position="148"/>
    </location>
</feature>
<comment type="caution">
    <text evidence="2">The sequence shown here is derived from an EMBL/GenBank/DDBJ whole genome shotgun (WGS) entry which is preliminary data.</text>
</comment>
<proteinExistence type="predicted"/>
<reference evidence="2 3" key="1">
    <citation type="submission" date="2023-09" db="EMBL/GenBank/DDBJ databases">
        <authorList>
            <person name="Rey-Velasco X."/>
        </authorList>
    </citation>
    <scope>NUCLEOTIDE SEQUENCE [LARGE SCALE GENOMIC DNA]</scope>
    <source>
        <strain evidence="2 3">F158</strain>
    </source>
</reference>
<protein>
    <submittedName>
        <fullName evidence="2">Uncharacterized protein</fullName>
    </submittedName>
</protein>
<evidence type="ECO:0000313" key="3">
    <source>
        <dbReference type="Proteomes" id="UP001265259"/>
    </source>
</evidence>
<dbReference type="EMBL" id="JAVRHL010000003">
    <property type="protein sequence ID" value="MDT0683132.1"/>
    <property type="molecule type" value="Genomic_DNA"/>
</dbReference>
<dbReference type="Proteomes" id="UP001265259">
    <property type="component" value="Unassembled WGS sequence"/>
</dbReference>
<accession>A0ABU3DHH3</accession>
<gene>
    <name evidence="2" type="ORF">RM543_10580</name>
</gene>
<name>A0ABU3DHH3_9RHOB</name>
<feature type="compositionally biased region" description="Low complexity" evidence="1">
    <location>
        <begin position="135"/>
        <end position="148"/>
    </location>
</feature>
<organism evidence="2 3">
    <name type="scientific">Tropicimonas omnivorans</name>
    <dbReference type="NCBI Taxonomy" id="3075590"/>
    <lineage>
        <taxon>Bacteria</taxon>
        <taxon>Pseudomonadati</taxon>
        <taxon>Pseudomonadota</taxon>
        <taxon>Alphaproteobacteria</taxon>
        <taxon>Rhodobacterales</taxon>
        <taxon>Roseobacteraceae</taxon>
        <taxon>Tropicimonas</taxon>
    </lineage>
</organism>